<dbReference type="Proteomes" id="UP000183002">
    <property type="component" value="Unassembled WGS sequence"/>
</dbReference>
<dbReference type="Pfam" id="PF20121">
    <property type="entry name" value="DUF6511"/>
    <property type="match status" value="1"/>
</dbReference>
<keyword evidence="2" id="KW-1185">Reference proteome</keyword>
<dbReference type="RefSeq" id="WP_050519559.1">
    <property type="nucleotide sequence ID" value="NZ_FOCO01000026.1"/>
</dbReference>
<proteinExistence type="predicted"/>
<dbReference type="InterPro" id="IPR045422">
    <property type="entry name" value="DUF6511"/>
</dbReference>
<evidence type="ECO:0000313" key="1">
    <source>
        <dbReference type="EMBL" id="SEN82328.1"/>
    </source>
</evidence>
<accession>A0A1H8JQ58</accession>
<dbReference type="AlphaFoldDB" id="A0A1H8JQ58"/>
<name>A0A1H8JQ58_9RHOB</name>
<sequence length="66" mass="7374">MIGTTDEERLAIALVMKRLGQTMDQIGWSKRLCDLNETDVTALIEEVLEGYGAEMSRIAKSQEAPF</sequence>
<dbReference type="OrthoDB" id="7360705at2"/>
<dbReference type="STRING" id="1077947.SAMN05216227_102632"/>
<dbReference type="EMBL" id="FOCO01000026">
    <property type="protein sequence ID" value="SEN82328.1"/>
    <property type="molecule type" value="Genomic_DNA"/>
</dbReference>
<protein>
    <submittedName>
        <fullName evidence="1">Uncharacterized protein</fullName>
    </submittedName>
</protein>
<evidence type="ECO:0000313" key="2">
    <source>
        <dbReference type="Proteomes" id="UP000183002"/>
    </source>
</evidence>
<organism evidence="1 2">
    <name type="scientific">Pseudorhodobacter antarcticus</name>
    <dbReference type="NCBI Taxonomy" id="1077947"/>
    <lineage>
        <taxon>Bacteria</taxon>
        <taxon>Pseudomonadati</taxon>
        <taxon>Pseudomonadota</taxon>
        <taxon>Alphaproteobacteria</taxon>
        <taxon>Rhodobacterales</taxon>
        <taxon>Paracoccaceae</taxon>
        <taxon>Pseudorhodobacter</taxon>
    </lineage>
</organism>
<gene>
    <name evidence="1" type="ORF">SAMN05216227_102632</name>
</gene>
<reference evidence="1 2" key="1">
    <citation type="submission" date="2016-10" db="EMBL/GenBank/DDBJ databases">
        <authorList>
            <person name="de Groot N.N."/>
        </authorList>
    </citation>
    <scope>NUCLEOTIDE SEQUENCE [LARGE SCALE GENOMIC DNA]</scope>
    <source>
        <strain evidence="1 2">CGMCC 1.10836</strain>
    </source>
</reference>